<dbReference type="RefSeq" id="WP_091936508.1">
    <property type="nucleotide sequence ID" value="NZ_FNCY01000005.1"/>
</dbReference>
<dbReference type="InterPro" id="IPR010998">
    <property type="entry name" value="Integrase_recombinase_N"/>
</dbReference>
<dbReference type="Gene3D" id="1.10.443.10">
    <property type="entry name" value="Intergrase catalytic core"/>
    <property type="match status" value="1"/>
</dbReference>
<organism evidence="3 4">
    <name type="scientific">Propionivibrio dicarboxylicus</name>
    <dbReference type="NCBI Taxonomy" id="83767"/>
    <lineage>
        <taxon>Bacteria</taxon>
        <taxon>Pseudomonadati</taxon>
        <taxon>Pseudomonadota</taxon>
        <taxon>Betaproteobacteria</taxon>
        <taxon>Rhodocyclales</taxon>
        <taxon>Rhodocyclaceae</taxon>
        <taxon>Propionivibrio</taxon>
    </lineage>
</organism>
<gene>
    <name evidence="3" type="ORF">SAMN05660652_01696</name>
</gene>
<dbReference type="OrthoDB" id="662444at2"/>
<dbReference type="Gene3D" id="1.10.150.130">
    <property type="match status" value="1"/>
</dbReference>
<accession>A0A1G8C7H0</accession>
<proteinExistence type="predicted"/>
<evidence type="ECO:0000313" key="4">
    <source>
        <dbReference type="Proteomes" id="UP000198607"/>
    </source>
</evidence>
<evidence type="ECO:0000313" key="3">
    <source>
        <dbReference type="EMBL" id="SDH41335.1"/>
    </source>
</evidence>
<dbReference type="GO" id="GO:0006310">
    <property type="term" value="P:DNA recombination"/>
    <property type="evidence" value="ECO:0007669"/>
    <property type="project" value="UniProtKB-KW"/>
</dbReference>
<dbReference type="InterPro" id="IPR011010">
    <property type="entry name" value="DNA_brk_join_enz"/>
</dbReference>
<protein>
    <recommendedName>
        <fullName evidence="5">Phage integrase family protein</fullName>
    </recommendedName>
</protein>
<dbReference type="Proteomes" id="UP000198607">
    <property type="component" value="Unassembled WGS sequence"/>
</dbReference>
<name>A0A1G8C7H0_9RHOO</name>
<dbReference type="AlphaFoldDB" id="A0A1G8C7H0"/>
<keyword evidence="2" id="KW-0233">DNA recombination</keyword>
<evidence type="ECO:0008006" key="5">
    <source>
        <dbReference type="Google" id="ProtNLM"/>
    </source>
</evidence>
<dbReference type="GO" id="GO:0015074">
    <property type="term" value="P:DNA integration"/>
    <property type="evidence" value="ECO:0007669"/>
    <property type="project" value="InterPro"/>
</dbReference>
<sequence>MMVGKRKVAKPLPPRLYVEKGKRVTSYYTITRANKYIGLGRDLVAAKRKLAEIEADTPVSGSIAELIADTIEHRRRLVAQGKLSKRTVDDNEKEHAPNLIDAFGKMQPDALRPKHVWYYLHKARGAEAPVRANKEISFLQVVMGRACSQGIIDVNPCVGVERNKETPRDRLVSDDELRDFLRLAREDGDVSIRAALAFYIAFITGKGQGQILKLSRRQLGDEGIDFGSRKGGARVLVQWSDNLRAAIDESLAMPAAITPLYVVHTQEGGPYTSDGFKKGWQLLMGKWVAGGVWLDGTRREPGERFTFHDGRAKAVTEVIEEGRKASELTGHRLESTVAKVYDRRRVRTAAPVR</sequence>
<dbReference type="STRING" id="83767.SAMN05660652_01696"/>
<keyword evidence="1" id="KW-0238">DNA-binding</keyword>
<dbReference type="EMBL" id="FNCY01000005">
    <property type="protein sequence ID" value="SDH41335.1"/>
    <property type="molecule type" value="Genomic_DNA"/>
</dbReference>
<evidence type="ECO:0000256" key="2">
    <source>
        <dbReference type="ARBA" id="ARBA00023172"/>
    </source>
</evidence>
<dbReference type="GO" id="GO:0003677">
    <property type="term" value="F:DNA binding"/>
    <property type="evidence" value="ECO:0007669"/>
    <property type="project" value="UniProtKB-KW"/>
</dbReference>
<evidence type="ECO:0000256" key="1">
    <source>
        <dbReference type="ARBA" id="ARBA00023125"/>
    </source>
</evidence>
<dbReference type="InterPro" id="IPR013762">
    <property type="entry name" value="Integrase-like_cat_sf"/>
</dbReference>
<dbReference type="SUPFAM" id="SSF56349">
    <property type="entry name" value="DNA breaking-rejoining enzymes"/>
    <property type="match status" value="1"/>
</dbReference>
<reference evidence="3 4" key="1">
    <citation type="submission" date="2016-10" db="EMBL/GenBank/DDBJ databases">
        <authorList>
            <person name="de Groot N.N."/>
        </authorList>
    </citation>
    <scope>NUCLEOTIDE SEQUENCE [LARGE SCALE GENOMIC DNA]</scope>
    <source>
        <strain evidence="3 4">DSM 5885</strain>
    </source>
</reference>
<keyword evidence="4" id="KW-1185">Reference proteome</keyword>